<dbReference type="EMBL" id="JBHULE010000008">
    <property type="protein sequence ID" value="MFD2561919.1"/>
    <property type="molecule type" value="Genomic_DNA"/>
</dbReference>
<gene>
    <name evidence="4" type="ORF">ACFSR1_04495</name>
</gene>
<sequence length="175" mass="19508">MAAQLQHDTTSFTKRKFPITLVCDRVNSPANIGSIFRIADSFGVEQIYFCGEDITVVSKRMQRTSRSTHEIIPYHESEDIISVIDKLQSDGYKLIGLEITENSIPVAEYTFSEKDKIVLIIGEENLGISEDVLNRVTKSVHINMYGTNSSMNVATATGVALYEITKQLMVNGNVQ</sequence>
<dbReference type="PANTHER" id="PTHR46429:SF1">
    <property type="entry name" value="23S RRNA (GUANOSINE-2'-O-)-METHYLTRANSFERASE RLMB"/>
    <property type="match status" value="1"/>
</dbReference>
<accession>A0ABW5LCQ0</accession>
<dbReference type="GO" id="GO:0008168">
    <property type="term" value="F:methyltransferase activity"/>
    <property type="evidence" value="ECO:0007669"/>
    <property type="project" value="UniProtKB-KW"/>
</dbReference>
<dbReference type="PANTHER" id="PTHR46429">
    <property type="entry name" value="23S RRNA (GUANOSINE-2'-O-)-METHYLTRANSFERASE RLMB"/>
    <property type="match status" value="1"/>
</dbReference>
<organism evidence="4 5">
    <name type="scientific">Aquimarina rubra</name>
    <dbReference type="NCBI Taxonomy" id="1920033"/>
    <lineage>
        <taxon>Bacteria</taxon>
        <taxon>Pseudomonadati</taxon>
        <taxon>Bacteroidota</taxon>
        <taxon>Flavobacteriia</taxon>
        <taxon>Flavobacteriales</taxon>
        <taxon>Flavobacteriaceae</taxon>
        <taxon>Aquimarina</taxon>
    </lineage>
</organism>
<keyword evidence="1 4" id="KW-0489">Methyltransferase</keyword>
<protein>
    <submittedName>
        <fullName evidence="4">TrmH family RNA methyltransferase</fullName>
    </submittedName>
</protein>
<evidence type="ECO:0000256" key="2">
    <source>
        <dbReference type="ARBA" id="ARBA00022679"/>
    </source>
</evidence>
<dbReference type="InterPro" id="IPR029026">
    <property type="entry name" value="tRNA_m1G_MTases_N"/>
</dbReference>
<dbReference type="RefSeq" id="WP_378290060.1">
    <property type="nucleotide sequence ID" value="NZ_JBHULE010000008.1"/>
</dbReference>
<proteinExistence type="predicted"/>
<dbReference type="InterPro" id="IPR029028">
    <property type="entry name" value="Alpha/beta_knot_MTases"/>
</dbReference>
<dbReference type="Pfam" id="PF00588">
    <property type="entry name" value="SpoU_methylase"/>
    <property type="match status" value="1"/>
</dbReference>
<dbReference type="InterPro" id="IPR001537">
    <property type="entry name" value="SpoU_MeTrfase"/>
</dbReference>
<name>A0ABW5LCQ0_9FLAO</name>
<reference evidence="5" key="1">
    <citation type="journal article" date="2019" name="Int. J. Syst. Evol. Microbiol.">
        <title>The Global Catalogue of Microorganisms (GCM) 10K type strain sequencing project: providing services to taxonomists for standard genome sequencing and annotation.</title>
        <authorList>
            <consortium name="The Broad Institute Genomics Platform"/>
            <consortium name="The Broad Institute Genome Sequencing Center for Infectious Disease"/>
            <person name="Wu L."/>
            <person name="Ma J."/>
        </authorList>
    </citation>
    <scope>NUCLEOTIDE SEQUENCE [LARGE SCALE GENOMIC DNA]</scope>
    <source>
        <strain evidence="5">KCTC 52274</strain>
    </source>
</reference>
<evidence type="ECO:0000313" key="4">
    <source>
        <dbReference type="EMBL" id="MFD2561919.1"/>
    </source>
</evidence>
<evidence type="ECO:0000259" key="3">
    <source>
        <dbReference type="Pfam" id="PF00588"/>
    </source>
</evidence>
<feature type="domain" description="tRNA/rRNA methyltransferase SpoU type" evidence="3">
    <location>
        <begin position="19"/>
        <end position="162"/>
    </location>
</feature>
<evidence type="ECO:0000256" key="1">
    <source>
        <dbReference type="ARBA" id="ARBA00022603"/>
    </source>
</evidence>
<dbReference type="InterPro" id="IPR004441">
    <property type="entry name" value="rRNA_MeTrfase_TrmH"/>
</dbReference>
<dbReference type="GO" id="GO:0032259">
    <property type="term" value="P:methylation"/>
    <property type="evidence" value="ECO:0007669"/>
    <property type="project" value="UniProtKB-KW"/>
</dbReference>
<dbReference type="Gene3D" id="3.40.1280.10">
    <property type="match status" value="1"/>
</dbReference>
<dbReference type="CDD" id="cd18082">
    <property type="entry name" value="SpoU-like_family"/>
    <property type="match status" value="1"/>
</dbReference>
<keyword evidence="2" id="KW-0808">Transferase</keyword>
<evidence type="ECO:0000313" key="5">
    <source>
        <dbReference type="Proteomes" id="UP001597319"/>
    </source>
</evidence>
<comment type="caution">
    <text evidence="4">The sequence shown here is derived from an EMBL/GenBank/DDBJ whole genome shotgun (WGS) entry which is preliminary data.</text>
</comment>
<keyword evidence="5" id="KW-1185">Reference proteome</keyword>
<dbReference type="SUPFAM" id="SSF75217">
    <property type="entry name" value="alpha/beta knot"/>
    <property type="match status" value="1"/>
</dbReference>
<dbReference type="Proteomes" id="UP001597319">
    <property type="component" value="Unassembled WGS sequence"/>
</dbReference>